<evidence type="ECO:0000313" key="5">
    <source>
        <dbReference type="Proteomes" id="UP001055439"/>
    </source>
</evidence>
<feature type="coiled-coil region" evidence="1">
    <location>
        <begin position="355"/>
        <end position="389"/>
    </location>
</feature>
<dbReference type="OrthoDB" id="641566at2759"/>
<dbReference type="Proteomes" id="UP001055439">
    <property type="component" value="Chromosome 8"/>
</dbReference>
<feature type="region of interest" description="Disordered" evidence="2">
    <location>
        <begin position="50"/>
        <end position="99"/>
    </location>
</feature>
<evidence type="ECO:0000259" key="3">
    <source>
        <dbReference type="Pfam" id="PF13837"/>
    </source>
</evidence>
<evidence type="ECO:0000256" key="1">
    <source>
        <dbReference type="SAM" id="Coils"/>
    </source>
</evidence>
<feature type="compositionally biased region" description="Acidic residues" evidence="2">
    <location>
        <begin position="263"/>
        <end position="280"/>
    </location>
</feature>
<evidence type="ECO:0000256" key="2">
    <source>
        <dbReference type="SAM" id="MobiDB-lite"/>
    </source>
</evidence>
<proteinExistence type="predicted"/>
<accession>A0A9E7HG24</accession>
<dbReference type="Gene3D" id="1.10.10.60">
    <property type="entry name" value="Homeodomain-like"/>
    <property type="match status" value="1"/>
</dbReference>
<feature type="region of interest" description="Disordered" evidence="2">
    <location>
        <begin position="248"/>
        <end position="295"/>
    </location>
</feature>
<dbReference type="PANTHER" id="PTHR46327:SF3">
    <property type="entry name" value="TRANSCRIPTION FACTOR"/>
    <property type="match status" value="1"/>
</dbReference>
<dbReference type="EMBL" id="CP097510">
    <property type="protein sequence ID" value="URE29507.1"/>
    <property type="molecule type" value="Genomic_DNA"/>
</dbReference>
<gene>
    <name evidence="4" type="ORF">MUK42_36376</name>
</gene>
<organism evidence="4 5">
    <name type="scientific">Musa troglodytarum</name>
    <name type="common">fe'i banana</name>
    <dbReference type="NCBI Taxonomy" id="320322"/>
    <lineage>
        <taxon>Eukaryota</taxon>
        <taxon>Viridiplantae</taxon>
        <taxon>Streptophyta</taxon>
        <taxon>Embryophyta</taxon>
        <taxon>Tracheophyta</taxon>
        <taxon>Spermatophyta</taxon>
        <taxon>Magnoliopsida</taxon>
        <taxon>Liliopsida</taxon>
        <taxon>Zingiberales</taxon>
        <taxon>Musaceae</taxon>
        <taxon>Musa</taxon>
    </lineage>
</organism>
<keyword evidence="1" id="KW-0175">Coiled coil</keyword>
<dbReference type="AlphaFoldDB" id="A0A9E7HG24"/>
<sequence>MEGNSNAGSMMPGASYGVLGLQGNMHLHQGSMIHHPPVCDAFDVSGSHLQESDHRAGVSSMDYPKGERGRTTMSDDDEPSLTEDGVDAQNEAGRGKKGCPWQRMKWTDAMVRLLITAVSYVGEDAPSECGGRRKYAILQKKGKWKAISKVMAERGCYVSPQQCEDKFNDLNKRYKRLTDILGRGTSCKVVENPALLDRLNLSEKMKDDVRKILSSKHLFYEEMCSYHNCNRLNLPADPALQRSLQLALGSRDEHDRRRGSHEDVDEDDQSADGDDEEEAVFGDTSALQNSTRSLQPQGLTIDMNQVFSEGSKSTLIQQHWVNSYPLQLEEKKLHIQAQMLELKKQRYKWQRFSKKKDRELNMMRMENERMKLENECLSLELRQKEMELDLTSKKTQLCKII</sequence>
<keyword evidence="5" id="KW-1185">Reference proteome</keyword>
<dbReference type="Pfam" id="PF13837">
    <property type="entry name" value="Myb_DNA-bind_4"/>
    <property type="match status" value="1"/>
</dbReference>
<dbReference type="InterPro" id="IPR044822">
    <property type="entry name" value="Myb_DNA-bind_4"/>
</dbReference>
<name>A0A9E7HG24_9LILI</name>
<reference evidence="4" key="1">
    <citation type="submission" date="2022-05" db="EMBL/GenBank/DDBJ databases">
        <title>The Musa troglodytarum L. genome provides insights into the mechanism of non-climacteric behaviour and enrichment of carotenoids.</title>
        <authorList>
            <person name="Wang J."/>
        </authorList>
    </citation>
    <scope>NUCLEOTIDE SEQUENCE</scope>
    <source>
        <tissue evidence="4">Leaf</tissue>
    </source>
</reference>
<feature type="compositionally biased region" description="Polar residues" evidence="2">
    <location>
        <begin position="285"/>
        <end position="295"/>
    </location>
</feature>
<feature type="compositionally biased region" description="Acidic residues" evidence="2">
    <location>
        <begin position="74"/>
        <end position="86"/>
    </location>
</feature>
<dbReference type="PANTHER" id="PTHR46327">
    <property type="entry name" value="F16F4.11 PROTEIN-RELATED"/>
    <property type="match status" value="1"/>
</dbReference>
<protein>
    <recommendedName>
        <fullName evidence="3">Myb/SANT-like DNA-binding domain-containing protein</fullName>
    </recommendedName>
</protein>
<feature type="domain" description="Myb/SANT-like DNA-binding" evidence="3">
    <location>
        <begin position="103"/>
        <end position="191"/>
    </location>
</feature>
<feature type="compositionally biased region" description="Basic and acidic residues" evidence="2">
    <location>
        <begin position="250"/>
        <end position="262"/>
    </location>
</feature>
<evidence type="ECO:0000313" key="4">
    <source>
        <dbReference type="EMBL" id="URE29507.1"/>
    </source>
</evidence>